<evidence type="ECO:0000313" key="5">
    <source>
        <dbReference type="EMBL" id="UQC76618.1"/>
    </source>
</evidence>
<accession>A0A9Q8SGF3</accession>
<evidence type="ECO:0000313" key="6">
    <source>
        <dbReference type="Proteomes" id="UP000830671"/>
    </source>
</evidence>
<comment type="similarity">
    <text evidence="2">Belongs to the peptidase M14 family.</text>
</comment>
<dbReference type="AlphaFoldDB" id="A0A9Q8SGF3"/>
<dbReference type="KEGG" id="clup:CLUP02_18131"/>
<dbReference type="InterPro" id="IPR057247">
    <property type="entry name" value="CARBOXYPEPT_ZN_2"/>
</dbReference>
<comment type="cofactor">
    <cofactor evidence="1">
        <name>Zn(2+)</name>
        <dbReference type="ChEBI" id="CHEBI:29105"/>
    </cofactor>
</comment>
<dbReference type="RefSeq" id="XP_049138259.1">
    <property type="nucleotide sequence ID" value="XM_049297035.1"/>
</dbReference>
<evidence type="ECO:0000256" key="3">
    <source>
        <dbReference type="ARBA" id="ARBA00022723"/>
    </source>
</evidence>
<dbReference type="GeneID" id="73352045"/>
<keyword evidence="3" id="KW-0479">Metal-binding</keyword>
<sequence>MCLCIFSPPPYSELSRSHSDFFGLHLAALHSRRCIHSHDRALFSSDRAYLNEASIHSRSMLLLLPYVESQQPRKESNICLKNGLIICIAIAKHRGVQYKNVIAADEETRFGARLLEGQTFWASSLASWADSHAAIVVRIAGYAVSHVIHHLGPSMSALVNTLSATQGAESVSLEASAVLSISICTYGVLLVIFDLCRKAFDQSC</sequence>
<dbReference type="Proteomes" id="UP000830671">
    <property type="component" value="Chromosome 10"/>
</dbReference>
<dbReference type="EMBL" id="CP019472">
    <property type="protein sequence ID" value="UQC76618.1"/>
    <property type="molecule type" value="Genomic_DNA"/>
</dbReference>
<proteinExistence type="inferred from homology"/>
<evidence type="ECO:0000256" key="4">
    <source>
        <dbReference type="ARBA" id="ARBA00022833"/>
    </source>
</evidence>
<dbReference type="GO" id="GO:0046872">
    <property type="term" value="F:metal ion binding"/>
    <property type="evidence" value="ECO:0007669"/>
    <property type="project" value="UniProtKB-KW"/>
</dbReference>
<organism evidence="5 6">
    <name type="scientific">Colletotrichum lupini</name>
    <dbReference type="NCBI Taxonomy" id="145971"/>
    <lineage>
        <taxon>Eukaryota</taxon>
        <taxon>Fungi</taxon>
        <taxon>Dikarya</taxon>
        <taxon>Ascomycota</taxon>
        <taxon>Pezizomycotina</taxon>
        <taxon>Sordariomycetes</taxon>
        <taxon>Hypocreomycetidae</taxon>
        <taxon>Glomerellales</taxon>
        <taxon>Glomerellaceae</taxon>
        <taxon>Colletotrichum</taxon>
        <taxon>Colletotrichum acutatum species complex</taxon>
    </lineage>
</organism>
<reference evidence="5" key="1">
    <citation type="journal article" date="2021" name="Mol. Plant Microbe Interact.">
        <title>Complete Genome Sequence of the Plant-Pathogenic Fungus Colletotrichum lupini.</title>
        <authorList>
            <person name="Baroncelli R."/>
            <person name="Pensec F."/>
            <person name="Da Lio D."/>
            <person name="Boufleur T."/>
            <person name="Vicente I."/>
            <person name="Sarrocco S."/>
            <person name="Picot A."/>
            <person name="Baraldi E."/>
            <person name="Sukno S."/>
            <person name="Thon M."/>
            <person name="Le Floch G."/>
        </authorList>
    </citation>
    <scope>NUCLEOTIDE SEQUENCE</scope>
    <source>
        <strain evidence="5">IMI 504893</strain>
    </source>
</reference>
<evidence type="ECO:0000256" key="1">
    <source>
        <dbReference type="ARBA" id="ARBA00001947"/>
    </source>
</evidence>
<gene>
    <name evidence="5" type="ORF">CLUP02_18131</name>
</gene>
<name>A0A9Q8SGF3_9PEZI</name>
<keyword evidence="6" id="KW-1185">Reference proteome</keyword>
<dbReference type="PROSITE" id="PS00133">
    <property type="entry name" value="CARBOXYPEPT_ZN_2"/>
    <property type="match status" value="1"/>
</dbReference>
<evidence type="ECO:0000256" key="2">
    <source>
        <dbReference type="ARBA" id="ARBA00005988"/>
    </source>
</evidence>
<protein>
    <submittedName>
        <fullName evidence="5">Uncharacterized protein</fullName>
    </submittedName>
</protein>
<keyword evidence="4" id="KW-0862">Zinc</keyword>